<dbReference type="Gene3D" id="1.25.40.10">
    <property type="entry name" value="Tetratricopeptide repeat domain"/>
    <property type="match status" value="1"/>
</dbReference>
<name>A0A7I8VRW0_9ANNE</name>
<dbReference type="OrthoDB" id="1872379at2759"/>
<keyword evidence="1" id="KW-0802">TPR repeat</keyword>
<accession>A0A7I8VRW0</accession>
<gene>
    <name evidence="3" type="ORF">DGYR_LOCUS7344</name>
</gene>
<dbReference type="PROSITE" id="PS50005">
    <property type="entry name" value="TPR"/>
    <property type="match status" value="1"/>
</dbReference>
<dbReference type="SUPFAM" id="SSF48452">
    <property type="entry name" value="TPR-like"/>
    <property type="match status" value="1"/>
</dbReference>
<evidence type="ECO:0000313" key="3">
    <source>
        <dbReference type="EMBL" id="CAD5119051.1"/>
    </source>
</evidence>
<evidence type="ECO:0000256" key="1">
    <source>
        <dbReference type="PROSITE-ProRule" id="PRU00339"/>
    </source>
</evidence>
<comment type="caution">
    <text evidence="3">The sequence shown here is derived from an EMBL/GenBank/DDBJ whole genome shotgun (WGS) entry which is preliminary data.</text>
</comment>
<dbReference type="Proteomes" id="UP000549394">
    <property type="component" value="Unassembled WGS sequence"/>
</dbReference>
<evidence type="ECO:0000256" key="2">
    <source>
        <dbReference type="SAM" id="MobiDB-lite"/>
    </source>
</evidence>
<dbReference type="PANTHER" id="PTHR46014">
    <property type="entry name" value="TETRATRICOPEPTIDE REPEAT PROTEIN 1"/>
    <property type="match status" value="1"/>
</dbReference>
<dbReference type="InterPro" id="IPR011990">
    <property type="entry name" value="TPR-like_helical_dom_sf"/>
</dbReference>
<dbReference type="InterPro" id="IPR019734">
    <property type="entry name" value="TPR_rpt"/>
</dbReference>
<protein>
    <submittedName>
        <fullName evidence="3">DgyrCDS7700</fullName>
    </submittedName>
</protein>
<reference evidence="3 4" key="1">
    <citation type="submission" date="2020-08" db="EMBL/GenBank/DDBJ databases">
        <authorList>
            <person name="Hejnol A."/>
        </authorList>
    </citation>
    <scope>NUCLEOTIDE SEQUENCE [LARGE SCALE GENOMIC DNA]</scope>
</reference>
<dbReference type="PROSITE" id="PS50293">
    <property type="entry name" value="TPR_REGION"/>
    <property type="match status" value="1"/>
</dbReference>
<dbReference type="EMBL" id="CAJFCJ010000009">
    <property type="protein sequence ID" value="CAD5119051.1"/>
    <property type="molecule type" value="Genomic_DNA"/>
</dbReference>
<feature type="repeat" description="TPR" evidence="1">
    <location>
        <begin position="163"/>
        <end position="196"/>
    </location>
</feature>
<organism evidence="3 4">
    <name type="scientific">Dimorphilus gyrociliatus</name>
    <dbReference type="NCBI Taxonomy" id="2664684"/>
    <lineage>
        <taxon>Eukaryota</taxon>
        <taxon>Metazoa</taxon>
        <taxon>Spiralia</taxon>
        <taxon>Lophotrochozoa</taxon>
        <taxon>Annelida</taxon>
        <taxon>Polychaeta</taxon>
        <taxon>Polychaeta incertae sedis</taxon>
        <taxon>Dinophilidae</taxon>
        <taxon>Dimorphilus</taxon>
    </lineage>
</organism>
<dbReference type="AlphaFoldDB" id="A0A7I8VRW0"/>
<dbReference type="SMART" id="SM00028">
    <property type="entry name" value="TPR"/>
    <property type="match status" value="3"/>
</dbReference>
<dbReference type="PANTHER" id="PTHR46014:SF1">
    <property type="entry name" value="TETRATRICOPEPTIDE REPEAT PROTEIN 1"/>
    <property type="match status" value="1"/>
</dbReference>
<keyword evidence="4" id="KW-1185">Reference proteome</keyword>
<dbReference type="InterPro" id="IPR052769">
    <property type="entry name" value="TPR_domain_protein"/>
</dbReference>
<proteinExistence type="predicted"/>
<evidence type="ECO:0000313" key="4">
    <source>
        <dbReference type="Proteomes" id="UP000549394"/>
    </source>
</evidence>
<feature type="compositionally biased region" description="Acidic residues" evidence="2">
    <location>
        <begin position="1"/>
        <end position="14"/>
    </location>
</feature>
<sequence length="387" mass="44607">MSNETDDEFEDALEYQEKEKLKNSEQNNSDKEVSDTEEPTNKNETKNLEDSDEEAKAEKEESEEEILEKKRLQEESLLSEEELEEKFKSACDLKLEGNTHFKTSNWEEAIFSYTRALEICPLRYTSERSKCFSNRAACYIKQEDNEKALIDCSKALTLDENYVRARLRRANIYQNTDKLDDALEDYQKVLKLTPNDPEAREACMRLPEQIRVRNEKMKEEMMGKLKDLGNLFLKPFGLSTNNFKMQQDPSTGSYSVNFLDGEFTKSNKKLKKANFKLPESELIEIFEQTCHPGAYQDYGVKPVDGVNRLSGPGTGLEEYPALTQSGGKWPTRIADLCGQILEELDELEIYEEWIRSGKSLEKFKTNMCSGSGIKNQCQSMPKQHEDL</sequence>
<feature type="compositionally biased region" description="Basic and acidic residues" evidence="2">
    <location>
        <begin position="15"/>
        <end position="59"/>
    </location>
</feature>
<dbReference type="Pfam" id="PF00515">
    <property type="entry name" value="TPR_1"/>
    <property type="match status" value="2"/>
</dbReference>
<feature type="region of interest" description="Disordered" evidence="2">
    <location>
        <begin position="1"/>
        <end position="73"/>
    </location>
</feature>